<dbReference type="SMART" id="SM00305">
    <property type="entry name" value="HintC"/>
    <property type="match status" value="1"/>
</dbReference>
<feature type="domain" description="UvrD-like helicase ATP-binding" evidence="15">
    <location>
        <begin position="5"/>
        <end position="640"/>
    </location>
</feature>
<dbReference type="FunFam" id="1.10.486.10:FF:000003">
    <property type="entry name" value="ATP-dependent DNA helicase"/>
    <property type="match status" value="1"/>
</dbReference>
<dbReference type="GO" id="GO:0043138">
    <property type="term" value="F:3'-5' DNA helicase activity"/>
    <property type="evidence" value="ECO:0007669"/>
    <property type="project" value="UniProtKB-EC"/>
</dbReference>
<dbReference type="InterPro" id="IPR030934">
    <property type="entry name" value="Intein_C"/>
</dbReference>
<dbReference type="CDD" id="cd17932">
    <property type="entry name" value="DEXQc_UvrD"/>
    <property type="match status" value="1"/>
</dbReference>
<feature type="domain" description="UvrD-like helicase C-terminal" evidence="16">
    <location>
        <begin position="641"/>
        <end position="916"/>
    </location>
</feature>
<keyword evidence="9" id="KW-0413">Isomerase</keyword>
<evidence type="ECO:0000256" key="5">
    <source>
        <dbReference type="ARBA" id="ARBA00022813"/>
    </source>
</evidence>
<dbReference type="Pfam" id="PF21196">
    <property type="entry name" value="PcrA_UvrD_tudor"/>
    <property type="match status" value="1"/>
</dbReference>
<dbReference type="PANTHER" id="PTHR11070:SF2">
    <property type="entry name" value="ATP-DEPENDENT DNA HELICASE SRS2"/>
    <property type="match status" value="1"/>
</dbReference>
<proteinExistence type="inferred from homology"/>
<dbReference type="NCBIfam" id="TIGR01443">
    <property type="entry name" value="intein_Cterm"/>
    <property type="match status" value="1"/>
</dbReference>
<comment type="catalytic activity">
    <reaction evidence="12">
        <text>ATP + H2O = ADP + phosphate + H(+)</text>
        <dbReference type="Rhea" id="RHEA:13065"/>
        <dbReference type="ChEBI" id="CHEBI:15377"/>
        <dbReference type="ChEBI" id="CHEBI:15378"/>
        <dbReference type="ChEBI" id="CHEBI:30616"/>
        <dbReference type="ChEBI" id="CHEBI:43474"/>
        <dbReference type="ChEBI" id="CHEBI:456216"/>
        <dbReference type="EC" id="5.6.2.4"/>
    </reaction>
</comment>
<comment type="similarity">
    <text evidence="1">Belongs to the helicase family. UvrD subfamily.</text>
</comment>
<dbReference type="Pfam" id="PF00580">
    <property type="entry name" value="UvrD-helicase"/>
    <property type="match status" value="1"/>
</dbReference>
<feature type="region of interest" description="Disordered" evidence="14">
    <location>
        <begin position="1021"/>
        <end position="1050"/>
    </location>
</feature>
<dbReference type="SUPFAM" id="SSF51294">
    <property type="entry name" value="Hedgehog/intein (Hint) domain"/>
    <property type="match status" value="1"/>
</dbReference>
<dbReference type="Gene3D" id="1.10.486.10">
    <property type="entry name" value="PCRA, domain 4"/>
    <property type="match status" value="1"/>
</dbReference>
<keyword evidence="7" id="KW-0651">Protein splicing</keyword>
<dbReference type="PRINTS" id="PR00379">
    <property type="entry name" value="INTEIN"/>
</dbReference>
<dbReference type="GO" id="GO:0016887">
    <property type="term" value="F:ATP hydrolysis activity"/>
    <property type="evidence" value="ECO:0007669"/>
    <property type="project" value="RHEA"/>
</dbReference>
<dbReference type="GO" id="GO:0005829">
    <property type="term" value="C:cytosol"/>
    <property type="evidence" value="ECO:0007669"/>
    <property type="project" value="TreeGrafter"/>
</dbReference>
<dbReference type="PROSITE" id="PS51198">
    <property type="entry name" value="UVRD_HELICASE_ATP_BIND"/>
    <property type="match status" value="1"/>
</dbReference>
<dbReference type="NCBIfam" id="TIGR01445">
    <property type="entry name" value="intein_Nterm"/>
    <property type="match status" value="1"/>
</dbReference>
<dbReference type="PROSITE" id="PS51217">
    <property type="entry name" value="UVRD_HELICASE_CTER"/>
    <property type="match status" value="1"/>
</dbReference>
<gene>
    <name evidence="17" type="ORF">A2008_00940</name>
</gene>
<dbReference type="FunFam" id="1.10.10.160:FF:000001">
    <property type="entry name" value="ATP-dependent DNA helicase"/>
    <property type="match status" value="1"/>
</dbReference>
<reference evidence="17 18" key="1">
    <citation type="journal article" date="2016" name="Nat. Commun.">
        <title>Thousands of microbial genomes shed light on interconnected biogeochemical processes in an aquifer system.</title>
        <authorList>
            <person name="Anantharaman K."/>
            <person name="Brown C.T."/>
            <person name="Hug L.A."/>
            <person name="Sharon I."/>
            <person name="Castelle C.J."/>
            <person name="Probst A.J."/>
            <person name="Thomas B.C."/>
            <person name="Singh A."/>
            <person name="Wilkins M.J."/>
            <person name="Karaoz U."/>
            <person name="Brodie E.L."/>
            <person name="Williams K.H."/>
            <person name="Hubbard S.S."/>
            <person name="Banfield J.F."/>
        </authorList>
    </citation>
    <scope>NUCLEOTIDE SEQUENCE [LARGE SCALE GENOMIC DNA]</scope>
</reference>
<evidence type="ECO:0000313" key="18">
    <source>
        <dbReference type="Proteomes" id="UP000178735"/>
    </source>
</evidence>
<keyword evidence="8" id="KW-0238">DNA-binding</keyword>
<dbReference type="CDD" id="cd00081">
    <property type="entry name" value="Hint"/>
    <property type="match status" value="2"/>
</dbReference>
<keyword evidence="6 13" id="KW-0067">ATP-binding</keyword>
<evidence type="ECO:0000259" key="16">
    <source>
        <dbReference type="PROSITE" id="PS51217"/>
    </source>
</evidence>
<dbReference type="GO" id="GO:0033202">
    <property type="term" value="C:DNA helicase complex"/>
    <property type="evidence" value="ECO:0007669"/>
    <property type="project" value="TreeGrafter"/>
</dbReference>
<dbReference type="PROSITE" id="PS50818">
    <property type="entry name" value="INTEIN_C_TER"/>
    <property type="match status" value="1"/>
</dbReference>
<dbReference type="InterPro" id="IPR006141">
    <property type="entry name" value="Intein_N"/>
</dbReference>
<evidence type="ECO:0000256" key="3">
    <source>
        <dbReference type="ARBA" id="ARBA00022801"/>
    </source>
</evidence>
<dbReference type="CDD" id="cd18807">
    <property type="entry name" value="SF1_C_UvrD"/>
    <property type="match status" value="1"/>
</dbReference>
<dbReference type="GO" id="GO:0000725">
    <property type="term" value="P:recombinational repair"/>
    <property type="evidence" value="ECO:0007669"/>
    <property type="project" value="TreeGrafter"/>
</dbReference>
<evidence type="ECO:0000256" key="12">
    <source>
        <dbReference type="ARBA" id="ARBA00048988"/>
    </source>
</evidence>
<evidence type="ECO:0000256" key="7">
    <source>
        <dbReference type="ARBA" id="ARBA00023000"/>
    </source>
</evidence>
<dbReference type="InterPro" id="IPR006142">
    <property type="entry name" value="INTEIN"/>
</dbReference>
<dbReference type="GO" id="GO:0003677">
    <property type="term" value="F:DNA binding"/>
    <property type="evidence" value="ECO:0007669"/>
    <property type="project" value="UniProtKB-KW"/>
</dbReference>
<dbReference type="InterPro" id="IPR003587">
    <property type="entry name" value="Hint_dom_N"/>
</dbReference>
<evidence type="ECO:0000256" key="6">
    <source>
        <dbReference type="ARBA" id="ARBA00022840"/>
    </source>
</evidence>
<evidence type="ECO:0000256" key="10">
    <source>
        <dbReference type="ARBA" id="ARBA00034617"/>
    </source>
</evidence>
<evidence type="ECO:0000256" key="8">
    <source>
        <dbReference type="ARBA" id="ARBA00023125"/>
    </source>
</evidence>
<evidence type="ECO:0000256" key="11">
    <source>
        <dbReference type="ARBA" id="ARBA00034808"/>
    </source>
</evidence>
<evidence type="ECO:0000256" key="1">
    <source>
        <dbReference type="ARBA" id="ARBA00009922"/>
    </source>
</evidence>
<dbReference type="InterPro" id="IPR014017">
    <property type="entry name" value="DNA_helicase_UvrD-like_C"/>
</dbReference>
<keyword evidence="5" id="KW-0068">Autocatalytic cleavage</keyword>
<comment type="catalytic activity">
    <reaction evidence="10">
        <text>Couples ATP hydrolysis with the unwinding of duplex DNA by translocating in the 3'-5' direction.</text>
        <dbReference type="EC" id="5.6.2.4"/>
    </reaction>
</comment>
<evidence type="ECO:0000256" key="2">
    <source>
        <dbReference type="ARBA" id="ARBA00022741"/>
    </source>
</evidence>
<keyword evidence="4 13" id="KW-0347">Helicase</keyword>
<sequence length="1112" mass="126703">MDIFESLNPMQYEAATLTDGPLIIFAGAGTGKTKVITHRIAYLIKKKSVNPKNILAITFTNKAAEEMRTRVDVLLPGNGRDVWISTFHKICLFILRNNAAEAGLTKNFIIYDDGDQNALVKECLKELDINEENIKPRMILSKISLAKSNLISEEEYLLNESSHIDTVVEKVYKLYNKKLRQNNAVDFDDIIYLAVSVLKSSESILKTYSTRFKYVLVDEYQDINYSQYVFVKILSNIHKNICVVGDDDQCVCANSEVLTPGGYQKIENMLEGSQVVSCTGRDGVNIARADKVTRRPYTGQAIRITLENQKTLTVTPNHLLFAKYNSSAALNYVYMMYRKSFGFKIGICQGLSLFTESRKYDLEEGDKIWILKICKNPKDASYYESLYSTKYGIPTLHFTSRSMGASLEQDKIKKIYSEIDTFVRAEVLMRDLMIYEEHPHYVSVVKTRSLSSPKVLSLTMFGSNERSRENSWYFHRMNLDINAQNIGLLRGDNAEVKKSGSLDKWKVEAVREDYSELVSFAKTISGLDELLLVEKAQLTSKAPFYQMPASHVHENMTLAFFNHKDKKIEELMVAEVETIDYEGFVYDLSVEHLHNFIVDGFVVHNSIYSWRGADVRSMLNFERDYPNSQVVKLEQNYRSTKNILLAASEVIKNNVTRREKTLWTQGESGEKITVYEAINEQAEVVFAINQMRQVIYREDKKYSDFAFFYRTNAQSRVIEETLIKEGIPYKMVGAIRFYQRKEIKDVIAYLRLILNTSDNLSLLRILNVPRRGIGEKSISSLVAFANEKNISIFDALAKVAEIEDLPLKAKNTTLNFVDLINELRADSAKLNVTELTKSVLDKTGYLRELKVINSSQTLDRSKNINEFLSVTESFDMEKSSSGISGFLERVTLVSDLDEIDEKQNSVTLMTFHAAKGLEFPVVFMLGMEEKLFPHEHSSDENYDIAEERRLCYVGMTRARERLYIIHTKQRRIFGSVFTNPVSRFVSEIPDSLVINISCEEEFLSSVPQMNRHKIFRAGATHREDDDDGYGARDLGPDASKRSASATTDSHGEELAEFGGVTFAKNDRVKHSMWGIGVVLEATGRGDECLVKVNFMNVGEKKLLLKYAPLDKI</sequence>
<evidence type="ECO:0000259" key="15">
    <source>
        <dbReference type="PROSITE" id="PS51198"/>
    </source>
</evidence>
<dbReference type="GO" id="GO:0016539">
    <property type="term" value="P:intein-mediated protein splicing"/>
    <property type="evidence" value="ECO:0007669"/>
    <property type="project" value="InterPro"/>
</dbReference>
<evidence type="ECO:0000313" key="17">
    <source>
        <dbReference type="EMBL" id="OGM06128.1"/>
    </source>
</evidence>
<dbReference type="Gene3D" id="2.170.16.10">
    <property type="entry name" value="Hedgehog/Intein (Hint) domain"/>
    <property type="match status" value="2"/>
</dbReference>
<dbReference type="Proteomes" id="UP000178735">
    <property type="component" value="Unassembled WGS sequence"/>
</dbReference>
<accession>A0A1F7WVC4</accession>
<dbReference type="PROSITE" id="PS50817">
    <property type="entry name" value="INTEIN_N_TER"/>
    <property type="match status" value="1"/>
</dbReference>
<dbReference type="InterPro" id="IPR036844">
    <property type="entry name" value="Hint_dom_sf"/>
</dbReference>
<dbReference type="InterPro" id="IPR003586">
    <property type="entry name" value="Hint_dom_C"/>
</dbReference>
<evidence type="ECO:0000256" key="13">
    <source>
        <dbReference type="PROSITE-ProRule" id="PRU00560"/>
    </source>
</evidence>
<keyword evidence="2 13" id="KW-0547">Nucleotide-binding</keyword>
<dbReference type="AlphaFoldDB" id="A0A1F7WVC4"/>
<dbReference type="InterPro" id="IPR000212">
    <property type="entry name" value="DNA_helicase_UvrD/REP"/>
</dbReference>
<dbReference type="Pfam" id="PF13361">
    <property type="entry name" value="UvrD_C"/>
    <property type="match status" value="1"/>
</dbReference>
<dbReference type="Gene3D" id="3.40.50.300">
    <property type="entry name" value="P-loop containing nucleotide triphosphate hydrolases"/>
    <property type="match status" value="2"/>
</dbReference>
<dbReference type="GO" id="GO:0009314">
    <property type="term" value="P:response to radiation"/>
    <property type="evidence" value="ECO:0007669"/>
    <property type="project" value="UniProtKB-ARBA"/>
</dbReference>
<protein>
    <recommendedName>
        <fullName evidence="11">DNA 3'-5' helicase</fullName>
        <ecNumber evidence="11">5.6.2.4</ecNumber>
    </recommendedName>
</protein>
<dbReference type="GO" id="GO:0005524">
    <property type="term" value="F:ATP binding"/>
    <property type="evidence" value="ECO:0007669"/>
    <property type="project" value="UniProtKB-UniRule"/>
</dbReference>
<dbReference type="EMBL" id="MGFH01000079">
    <property type="protein sequence ID" value="OGM06128.1"/>
    <property type="molecule type" value="Genomic_DNA"/>
</dbReference>
<dbReference type="Pfam" id="PF14890">
    <property type="entry name" value="Intein_splicing"/>
    <property type="match status" value="1"/>
</dbReference>
<dbReference type="STRING" id="1817813.A2008_00940"/>
<dbReference type="InterPro" id="IPR014016">
    <property type="entry name" value="UvrD-like_ATP-bd"/>
</dbReference>
<dbReference type="InterPro" id="IPR013986">
    <property type="entry name" value="DExx_box_DNA_helicase_dom_sf"/>
</dbReference>
<comment type="caution">
    <text evidence="17">The sequence shown here is derived from an EMBL/GenBank/DDBJ whole genome shotgun (WGS) entry which is preliminary data.</text>
</comment>
<dbReference type="PANTHER" id="PTHR11070">
    <property type="entry name" value="UVRD / RECB / PCRA DNA HELICASE FAMILY MEMBER"/>
    <property type="match status" value="1"/>
</dbReference>
<feature type="binding site" evidence="13">
    <location>
        <begin position="26"/>
        <end position="33"/>
    </location>
    <ligand>
        <name>ATP</name>
        <dbReference type="ChEBI" id="CHEBI:30616"/>
    </ligand>
</feature>
<organism evidence="17 18">
    <name type="scientific">Candidatus Wallbacteria bacterium GWC2_49_35</name>
    <dbReference type="NCBI Taxonomy" id="1817813"/>
    <lineage>
        <taxon>Bacteria</taxon>
        <taxon>Candidatus Walliibacteriota</taxon>
    </lineage>
</organism>
<dbReference type="EC" id="5.6.2.4" evidence="11"/>
<evidence type="ECO:0000256" key="14">
    <source>
        <dbReference type="SAM" id="MobiDB-lite"/>
    </source>
</evidence>
<dbReference type="InterPro" id="IPR027417">
    <property type="entry name" value="P-loop_NTPase"/>
</dbReference>
<dbReference type="SMART" id="SM00306">
    <property type="entry name" value="HintN"/>
    <property type="match status" value="1"/>
</dbReference>
<name>A0A1F7WVC4_9BACT</name>
<dbReference type="Gene3D" id="1.10.10.160">
    <property type="match status" value="1"/>
</dbReference>
<keyword evidence="3 13" id="KW-0378">Hydrolase</keyword>
<dbReference type="SUPFAM" id="SSF52540">
    <property type="entry name" value="P-loop containing nucleoside triphosphate hydrolases"/>
    <property type="match status" value="3"/>
</dbReference>
<evidence type="ECO:0000256" key="9">
    <source>
        <dbReference type="ARBA" id="ARBA00023235"/>
    </source>
</evidence>
<evidence type="ECO:0000256" key="4">
    <source>
        <dbReference type="ARBA" id="ARBA00022806"/>
    </source>
</evidence>